<feature type="signal peptide" evidence="1">
    <location>
        <begin position="1"/>
        <end position="24"/>
    </location>
</feature>
<dbReference type="EnsemblBacteria" id="ABC22497">
    <property type="protein sequence ID" value="ABC22497"/>
    <property type="gene ID" value="Rru_A1697"/>
</dbReference>
<dbReference type="KEGG" id="rru:Rru_A1697"/>
<gene>
    <name evidence="2" type="ordered locus">Rru_A1697</name>
</gene>
<dbReference type="Proteomes" id="UP000001929">
    <property type="component" value="Chromosome"/>
</dbReference>
<dbReference type="HOGENOM" id="CLU_2059604_0_0_5"/>
<reference evidence="2 3" key="1">
    <citation type="journal article" date="2011" name="Stand. Genomic Sci.">
        <title>Complete genome sequence of Rhodospirillum rubrum type strain (S1).</title>
        <authorList>
            <person name="Munk A.C."/>
            <person name="Copeland A."/>
            <person name="Lucas S."/>
            <person name="Lapidus A."/>
            <person name="Del Rio T.G."/>
            <person name="Barry K."/>
            <person name="Detter J.C."/>
            <person name="Hammon N."/>
            <person name="Israni S."/>
            <person name="Pitluck S."/>
            <person name="Brettin T."/>
            <person name="Bruce D."/>
            <person name="Han C."/>
            <person name="Tapia R."/>
            <person name="Gilna P."/>
            <person name="Schmutz J."/>
            <person name="Larimer F."/>
            <person name="Land M."/>
            <person name="Kyrpides N.C."/>
            <person name="Mavromatis K."/>
            <person name="Richardson P."/>
            <person name="Rohde M."/>
            <person name="Goker M."/>
            <person name="Klenk H.P."/>
            <person name="Zhang Y."/>
            <person name="Roberts G.P."/>
            <person name="Reslewic S."/>
            <person name="Schwartz D.C."/>
        </authorList>
    </citation>
    <scope>NUCLEOTIDE SEQUENCE [LARGE SCALE GENOMIC DNA]</scope>
    <source>
        <strain evidence="3">ATCC 11170 / ATH 1.1.1 / DSM 467 / LMG 4362 / NCIMB 8255 / S1</strain>
    </source>
</reference>
<organism evidence="2 3">
    <name type="scientific">Rhodospirillum rubrum (strain ATCC 11170 / ATH 1.1.1 / DSM 467 / LMG 4362 / NCIMB 8255 / S1)</name>
    <dbReference type="NCBI Taxonomy" id="269796"/>
    <lineage>
        <taxon>Bacteria</taxon>
        <taxon>Pseudomonadati</taxon>
        <taxon>Pseudomonadota</taxon>
        <taxon>Alphaproteobacteria</taxon>
        <taxon>Rhodospirillales</taxon>
        <taxon>Rhodospirillaceae</taxon>
        <taxon>Rhodospirillum</taxon>
    </lineage>
</organism>
<evidence type="ECO:0000256" key="1">
    <source>
        <dbReference type="SAM" id="SignalP"/>
    </source>
</evidence>
<dbReference type="EMBL" id="CP000230">
    <property type="protein sequence ID" value="ABC22497.1"/>
    <property type="molecule type" value="Genomic_DNA"/>
</dbReference>
<feature type="chain" id="PRO_5004215027" evidence="1">
    <location>
        <begin position="25"/>
        <end position="119"/>
    </location>
</feature>
<dbReference type="STRING" id="269796.Rru_A1697"/>
<dbReference type="PATRIC" id="fig|269796.9.peg.1775"/>
<dbReference type="AlphaFoldDB" id="Q2RTP8"/>
<protein>
    <submittedName>
        <fullName evidence="2">Uncharacterized protein</fullName>
    </submittedName>
</protein>
<dbReference type="RefSeq" id="WP_011389387.1">
    <property type="nucleotide sequence ID" value="NC_007643.1"/>
</dbReference>
<name>Q2RTP8_RHORT</name>
<accession>Q2RTP8</accession>
<proteinExistence type="predicted"/>
<sequence>MKAVLAVVLLVLLPILASLAPAGAAPIAMGGAMAAGMGQGCHDLAGKGLAGQGPAPSSAPAAPVLPVGPPPCCAPLVLALSGPEGLTPAIGQAAARLRPAAVRSPHRLTWPPPLKPPRL</sequence>
<evidence type="ECO:0000313" key="2">
    <source>
        <dbReference type="EMBL" id="ABC22497.1"/>
    </source>
</evidence>
<keyword evidence="3" id="KW-1185">Reference proteome</keyword>
<evidence type="ECO:0000313" key="3">
    <source>
        <dbReference type="Proteomes" id="UP000001929"/>
    </source>
</evidence>
<keyword evidence="1" id="KW-0732">Signal</keyword>